<proteinExistence type="predicted"/>
<gene>
    <name evidence="1" type="ORF">HMPREF1336_02312</name>
</gene>
<evidence type="ECO:0000313" key="2">
    <source>
        <dbReference type="Proteomes" id="UP000004117"/>
    </source>
</evidence>
<accession>A0AAV3GJ07</accession>
<name>A0AAV3GJ07_ENTFL</name>
<comment type="caution">
    <text evidence="1">The sequence shown here is derived from an EMBL/GenBank/DDBJ whole genome shotgun (WGS) entry which is preliminary data.</text>
</comment>
<sequence>MLIVAERKRLGQLVKKSILGWRKMKQAFAILVLLRRSEGNGKATICL</sequence>
<dbReference type="AlphaFoldDB" id="A0AAV3GJ07"/>
<dbReference type="EMBL" id="ALZR01000083">
    <property type="protein sequence ID" value="EJV15123.1"/>
    <property type="molecule type" value="Genomic_DNA"/>
</dbReference>
<dbReference type="Proteomes" id="UP000004117">
    <property type="component" value="Unassembled WGS sequence"/>
</dbReference>
<reference evidence="1 2" key="1">
    <citation type="submission" date="2012-04" db="EMBL/GenBank/DDBJ databases">
        <authorList>
            <person name="Weinstock G."/>
            <person name="Sodergren E."/>
            <person name="Lobos E.A."/>
            <person name="Fulton L."/>
            <person name="Fulton R."/>
            <person name="Courtney L."/>
            <person name="Fronick C."/>
            <person name="O'Laughlin M."/>
            <person name="Godfrey J."/>
            <person name="Wilson R.M."/>
            <person name="Miner T."/>
            <person name="Farmer C."/>
            <person name="Delehaunty K."/>
            <person name="Cordes M."/>
            <person name="Minx P."/>
            <person name="Tomlinson C."/>
            <person name="Chen J."/>
            <person name="Wollam A."/>
            <person name="Pepin K.H."/>
            <person name="Bhonagiri V."/>
            <person name="Zhang X."/>
            <person name="Suruliraj S."/>
            <person name="Warren W."/>
            <person name="Mitreva M."/>
            <person name="Mardis E.R."/>
            <person name="Wilson R.K."/>
        </authorList>
    </citation>
    <scope>NUCLEOTIDE SEQUENCE [LARGE SCALE GENOMIC DNA]</scope>
    <source>
        <strain evidence="1 2">ERV63</strain>
    </source>
</reference>
<protein>
    <submittedName>
        <fullName evidence="1">Uncharacterized protein</fullName>
    </submittedName>
</protein>
<evidence type="ECO:0000313" key="1">
    <source>
        <dbReference type="EMBL" id="EJV15123.1"/>
    </source>
</evidence>
<organism evidence="1 2">
    <name type="scientific">Enterococcus faecalis ERV63</name>
    <dbReference type="NCBI Taxonomy" id="1134793"/>
    <lineage>
        <taxon>Bacteria</taxon>
        <taxon>Bacillati</taxon>
        <taxon>Bacillota</taxon>
        <taxon>Bacilli</taxon>
        <taxon>Lactobacillales</taxon>
        <taxon>Enterococcaceae</taxon>
        <taxon>Enterococcus</taxon>
    </lineage>
</organism>